<feature type="compositionally biased region" description="Polar residues" evidence="1">
    <location>
        <begin position="1"/>
        <end position="16"/>
    </location>
</feature>
<keyword evidence="3" id="KW-1185">Reference proteome</keyword>
<organism evidence="2 3">
    <name type="scientific">Cymbomonas tetramitiformis</name>
    <dbReference type="NCBI Taxonomy" id="36881"/>
    <lineage>
        <taxon>Eukaryota</taxon>
        <taxon>Viridiplantae</taxon>
        <taxon>Chlorophyta</taxon>
        <taxon>Pyramimonadophyceae</taxon>
        <taxon>Pyramimonadales</taxon>
        <taxon>Pyramimonadaceae</taxon>
        <taxon>Cymbomonas</taxon>
    </lineage>
</organism>
<dbReference type="AlphaFoldDB" id="A0AAE0EVR2"/>
<comment type="caution">
    <text evidence="2">The sequence shown here is derived from an EMBL/GenBank/DDBJ whole genome shotgun (WGS) entry which is preliminary data.</text>
</comment>
<accession>A0AAE0EVR2</accession>
<feature type="compositionally biased region" description="Polar residues" evidence="1">
    <location>
        <begin position="105"/>
        <end position="119"/>
    </location>
</feature>
<proteinExistence type="predicted"/>
<dbReference type="Proteomes" id="UP001190700">
    <property type="component" value="Unassembled WGS sequence"/>
</dbReference>
<sequence>MNSDEGVTSSETTKTSLPHLHLEPLVPEEEPGNGEFITGQFPAGPVQHGRTYDVALFYAMGRSNPVPPLLVRRYAIDGAMTDRTHDARNAPEQPTSLKDIARRYSSGSQTARDSLTPRSVTGKPSYLTRAAPDPPVAQALYQPHRSCTPDPAGPHCGGAHSRRRLVVEPNYVSLDQDRKHLARHKCSLYTKDRVVGHSASSVPETSHDYHSITSTASRQHYTQRAAMRSTTDRTQLKTGQCEAHVGPGAYTPRPPNRRAFITNSTSSFQSQTPRFSMQHRSDRHLADGRIKFDHKHAWKKGAIFAKGERGADVFVSSKAALTPGCTMYNVTRWPPQPPNSGPVYNAGFPFHKLAILDSE</sequence>
<feature type="region of interest" description="Disordered" evidence="1">
    <location>
        <begin position="1"/>
        <end position="30"/>
    </location>
</feature>
<dbReference type="EMBL" id="LGRX02033301">
    <property type="protein sequence ID" value="KAK3241822.1"/>
    <property type="molecule type" value="Genomic_DNA"/>
</dbReference>
<name>A0AAE0EVR2_9CHLO</name>
<feature type="region of interest" description="Disordered" evidence="1">
    <location>
        <begin position="199"/>
        <end position="221"/>
    </location>
</feature>
<evidence type="ECO:0000313" key="2">
    <source>
        <dbReference type="EMBL" id="KAK3241822.1"/>
    </source>
</evidence>
<evidence type="ECO:0000256" key="1">
    <source>
        <dbReference type="SAM" id="MobiDB-lite"/>
    </source>
</evidence>
<feature type="region of interest" description="Disordered" evidence="1">
    <location>
        <begin position="82"/>
        <end position="131"/>
    </location>
</feature>
<protein>
    <submittedName>
        <fullName evidence="2">Uncharacterized protein</fullName>
    </submittedName>
</protein>
<reference evidence="2 3" key="1">
    <citation type="journal article" date="2015" name="Genome Biol. Evol.">
        <title>Comparative Genomics of a Bacterivorous Green Alga Reveals Evolutionary Causalities and Consequences of Phago-Mixotrophic Mode of Nutrition.</title>
        <authorList>
            <person name="Burns J.A."/>
            <person name="Paasch A."/>
            <person name="Narechania A."/>
            <person name="Kim E."/>
        </authorList>
    </citation>
    <scope>NUCLEOTIDE SEQUENCE [LARGE SCALE GENOMIC DNA]</scope>
    <source>
        <strain evidence="2 3">PLY_AMNH</strain>
    </source>
</reference>
<evidence type="ECO:0000313" key="3">
    <source>
        <dbReference type="Proteomes" id="UP001190700"/>
    </source>
</evidence>
<feature type="compositionally biased region" description="Polar residues" evidence="1">
    <location>
        <begin position="211"/>
        <end position="221"/>
    </location>
</feature>
<gene>
    <name evidence="2" type="ORF">CYMTET_48443</name>
</gene>